<keyword evidence="1" id="KW-0614">Plasmid</keyword>
<dbReference type="KEGG" id="mlo:msr9762"/>
<dbReference type="Proteomes" id="UP000000552">
    <property type="component" value="Plasmid pMLb"/>
</dbReference>
<gene>
    <name evidence="1" type="ordered locus">msr9762</name>
</gene>
<sequence length="36" mass="3814">MQPTSTGLLFLAVILAADGTVTARAAAFNRQMARSY</sequence>
<protein>
    <submittedName>
        <fullName evidence="1">Msr9762 protein</fullName>
    </submittedName>
</protein>
<dbReference type="AlphaFoldDB" id="Q98P61"/>
<proteinExistence type="predicted"/>
<name>Q98P61_RHILO</name>
<evidence type="ECO:0000313" key="2">
    <source>
        <dbReference type="Proteomes" id="UP000000552"/>
    </source>
</evidence>
<organism evidence="1 2">
    <name type="scientific">Mesorhizobium japonicum (strain LMG 29417 / CECT 9101 / MAFF 303099)</name>
    <name type="common">Mesorhizobium loti (strain MAFF 303099)</name>
    <dbReference type="NCBI Taxonomy" id="266835"/>
    <lineage>
        <taxon>Bacteria</taxon>
        <taxon>Pseudomonadati</taxon>
        <taxon>Pseudomonadota</taxon>
        <taxon>Alphaproteobacteria</taxon>
        <taxon>Hyphomicrobiales</taxon>
        <taxon>Phyllobacteriaceae</taxon>
        <taxon>Mesorhizobium</taxon>
    </lineage>
</organism>
<accession>Q98P61</accession>
<evidence type="ECO:0000313" key="1">
    <source>
        <dbReference type="EMBL" id="BAB54794.1"/>
    </source>
</evidence>
<dbReference type="EMBL" id="AP003017">
    <property type="protein sequence ID" value="BAB54794.1"/>
    <property type="molecule type" value="Genomic_DNA"/>
</dbReference>
<dbReference type="HOGENOM" id="CLU_3358075_0_0_5"/>
<geneLocation type="plasmid" evidence="1 2">
    <name>pMLb</name>
</geneLocation>
<reference evidence="1 2" key="1">
    <citation type="journal article" date="2000" name="DNA Res.">
        <title>Complete genome structure of the nitrogen-fixing symbiotic bacterium Mesorhizobium loti.</title>
        <authorList>
            <person name="Kaneko T."/>
            <person name="Nakamura Y."/>
            <person name="Sato S."/>
            <person name="Asamizu E."/>
            <person name="Kato T."/>
            <person name="Sasamoto S."/>
            <person name="Watanabe A."/>
            <person name="Idesawa K."/>
            <person name="Ishikawa A."/>
            <person name="Kawashima K."/>
            <person name="Kimura T."/>
            <person name="Kishida Y."/>
            <person name="Kiyokawa C."/>
            <person name="Kohara M."/>
            <person name="Matsumoto M."/>
            <person name="Matsuno A."/>
            <person name="Mochizuki Y."/>
            <person name="Nakayama S."/>
            <person name="Nakazaki N."/>
            <person name="Shimpo S."/>
            <person name="Sugimoto M."/>
            <person name="Takeuchi C."/>
            <person name="Yamada M."/>
            <person name="Tabata S."/>
        </authorList>
    </citation>
    <scope>NUCLEOTIDE SEQUENCE [LARGE SCALE GENOMIC DNA]</scope>
    <source>
        <strain evidence="2">LMG 29417 / CECT 9101 / MAFF 303099</strain>
        <plasmid evidence="1 2">pMLb</plasmid>
    </source>
</reference>